<evidence type="ECO:0000313" key="1">
    <source>
        <dbReference type="EMBL" id="XBS22688.1"/>
    </source>
</evidence>
<gene>
    <name evidence="1" type="ORF">Q9L42_020455</name>
</gene>
<sequence length="90" mass="10464">MSDKEKIINLSDRFAENKPKFDDIKTWIKAVTPLLFNKSLQELNEILDSCPDKSHPRYHQYRGVRDGRAVFEAKKQVSKSSANILKPNFK</sequence>
<dbReference type="EMBL" id="CP157744">
    <property type="protein sequence ID" value="XBS22688.1"/>
    <property type="molecule type" value="Genomic_DNA"/>
</dbReference>
<geneLocation type="plasmid" evidence="1 2">
    <name>unnamed2</name>
</geneLocation>
<accession>A0AAU7P0C9</accession>
<reference evidence="1 2" key="1">
    <citation type="journal article" date="2024" name="Microbiology">
        <title>Methylomarinum rosea sp. nov., a novel halophilic methanotrophic bacterium from the hypersaline Lake Elton.</title>
        <authorList>
            <person name="Suleimanov R.Z."/>
            <person name="Oshkin I.Y."/>
            <person name="Danilova O.V."/>
            <person name="Suzina N.E."/>
            <person name="Dedysh S.N."/>
        </authorList>
    </citation>
    <scope>NUCLEOTIDE SEQUENCE [LARGE SCALE GENOMIC DNA]</scope>
    <source>
        <strain evidence="1 2">Ch1-1</strain>
        <plasmid evidence="2">unnamed2</plasmid>
    </source>
</reference>
<keyword evidence="2" id="KW-1185">Reference proteome</keyword>
<dbReference type="AlphaFoldDB" id="A0AAU7P0C9"/>
<keyword evidence="1" id="KW-0614">Plasmid</keyword>
<dbReference type="Proteomes" id="UP001225378">
    <property type="component" value="Plasmid unnamed2"/>
</dbReference>
<name>A0AAU7P0C9_9GAMM</name>
<dbReference type="KEGG" id="mech:Q9L42_020455"/>
<protein>
    <submittedName>
        <fullName evidence="1">Uncharacterized protein</fullName>
    </submittedName>
</protein>
<dbReference type="RefSeq" id="WP_305910529.1">
    <property type="nucleotide sequence ID" value="NZ_CP157744.1"/>
</dbReference>
<evidence type="ECO:0000313" key="2">
    <source>
        <dbReference type="Proteomes" id="UP001225378"/>
    </source>
</evidence>
<organism evidence="1 2">
    <name type="scientific">Methylomarinum roseum</name>
    <dbReference type="NCBI Taxonomy" id="3067653"/>
    <lineage>
        <taxon>Bacteria</taxon>
        <taxon>Pseudomonadati</taxon>
        <taxon>Pseudomonadota</taxon>
        <taxon>Gammaproteobacteria</taxon>
        <taxon>Methylococcales</taxon>
        <taxon>Methylococcaceae</taxon>
        <taxon>Methylomarinum</taxon>
    </lineage>
</organism>
<proteinExistence type="predicted"/>